<feature type="coiled-coil region" evidence="1">
    <location>
        <begin position="578"/>
        <end position="619"/>
    </location>
</feature>
<comment type="caution">
    <text evidence="4">The sequence shown here is derived from an EMBL/GenBank/DDBJ whole genome shotgun (WGS) entry which is preliminary data.</text>
</comment>
<feature type="domain" description="UVR" evidence="3">
    <location>
        <begin position="1122"/>
        <end position="1157"/>
    </location>
</feature>
<keyword evidence="1" id="KW-0175">Coiled coil</keyword>
<dbReference type="Pfam" id="PF02151">
    <property type="entry name" value="UVR"/>
    <property type="match status" value="1"/>
</dbReference>
<evidence type="ECO:0000313" key="5">
    <source>
        <dbReference type="Proteomes" id="UP001054902"/>
    </source>
</evidence>
<feature type="coiled-coil region" evidence="1">
    <location>
        <begin position="1201"/>
        <end position="1235"/>
    </location>
</feature>
<feature type="compositionally biased region" description="Low complexity" evidence="2">
    <location>
        <begin position="466"/>
        <end position="481"/>
    </location>
</feature>
<feature type="compositionally biased region" description="Low complexity" evidence="2">
    <location>
        <begin position="205"/>
        <end position="217"/>
    </location>
</feature>
<evidence type="ECO:0000313" key="4">
    <source>
        <dbReference type="EMBL" id="GFH57709.1"/>
    </source>
</evidence>
<feature type="compositionally biased region" description="Basic and acidic residues" evidence="2">
    <location>
        <begin position="194"/>
        <end position="204"/>
    </location>
</feature>
<dbReference type="GO" id="GO:0045111">
    <property type="term" value="C:intermediate filament cytoskeleton"/>
    <property type="evidence" value="ECO:0007669"/>
    <property type="project" value="TreeGrafter"/>
</dbReference>
<gene>
    <name evidence="4" type="ORF">CTEN210_14185</name>
</gene>
<protein>
    <recommendedName>
        <fullName evidence="3">UVR domain-containing protein</fullName>
    </recommendedName>
</protein>
<dbReference type="PANTHER" id="PTHR14332:SF3">
    <property type="entry name" value="DISRUPTED IN SCHIZOPHRENIA 1 PROTEIN"/>
    <property type="match status" value="1"/>
</dbReference>
<proteinExistence type="predicted"/>
<name>A0AAD3HC40_9STRA</name>
<dbReference type="Proteomes" id="UP001054902">
    <property type="component" value="Unassembled WGS sequence"/>
</dbReference>
<dbReference type="PANTHER" id="PTHR14332">
    <property type="entry name" value="DISRUPTED IN SCHIZOPHRENIA 1 PROTEIN"/>
    <property type="match status" value="1"/>
</dbReference>
<feature type="compositionally biased region" description="Basic and acidic residues" evidence="2">
    <location>
        <begin position="482"/>
        <end position="554"/>
    </location>
</feature>
<feature type="compositionally biased region" description="Polar residues" evidence="2">
    <location>
        <begin position="181"/>
        <end position="193"/>
    </location>
</feature>
<organism evidence="4 5">
    <name type="scientific">Chaetoceros tenuissimus</name>
    <dbReference type="NCBI Taxonomy" id="426638"/>
    <lineage>
        <taxon>Eukaryota</taxon>
        <taxon>Sar</taxon>
        <taxon>Stramenopiles</taxon>
        <taxon>Ochrophyta</taxon>
        <taxon>Bacillariophyta</taxon>
        <taxon>Coscinodiscophyceae</taxon>
        <taxon>Chaetocerotophycidae</taxon>
        <taxon>Chaetocerotales</taxon>
        <taxon>Chaetocerotaceae</taxon>
        <taxon>Chaetoceros</taxon>
    </lineage>
</organism>
<feature type="coiled-coil region" evidence="1">
    <location>
        <begin position="888"/>
        <end position="1005"/>
    </location>
</feature>
<feature type="compositionally biased region" description="Basic and acidic residues" evidence="2">
    <location>
        <begin position="308"/>
        <end position="331"/>
    </location>
</feature>
<feature type="compositionally biased region" description="Basic and acidic residues" evidence="2">
    <location>
        <begin position="155"/>
        <end position="170"/>
    </location>
</feature>
<dbReference type="PROSITE" id="PS50151">
    <property type="entry name" value="UVR"/>
    <property type="match status" value="2"/>
</dbReference>
<feature type="compositionally biased region" description="Polar residues" evidence="2">
    <location>
        <begin position="380"/>
        <end position="393"/>
    </location>
</feature>
<feature type="compositionally biased region" description="Basic and acidic residues" evidence="2">
    <location>
        <begin position="340"/>
        <end position="354"/>
    </location>
</feature>
<feature type="compositionally biased region" description="Low complexity" evidence="2">
    <location>
        <begin position="141"/>
        <end position="153"/>
    </location>
</feature>
<reference evidence="4 5" key="1">
    <citation type="journal article" date="2021" name="Sci. Rep.">
        <title>The genome of the diatom Chaetoceros tenuissimus carries an ancient integrated fragment of an extant virus.</title>
        <authorList>
            <person name="Hongo Y."/>
            <person name="Kimura K."/>
            <person name="Takaki Y."/>
            <person name="Yoshida Y."/>
            <person name="Baba S."/>
            <person name="Kobayashi G."/>
            <person name="Nagasaki K."/>
            <person name="Hano T."/>
            <person name="Tomaru Y."/>
        </authorList>
    </citation>
    <scope>NUCLEOTIDE SEQUENCE [LARGE SCALE GENOMIC DNA]</scope>
    <source>
        <strain evidence="4 5">NIES-3715</strain>
    </source>
</reference>
<feature type="compositionally biased region" description="Basic and acidic residues" evidence="2">
    <location>
        <begin position="394"/>
        <end position="403"/>
    </location>
</feature>
<feature type="compositionally biased region" description="Pro residues" evidence="2">
    <location>
        <begin position="298"/>
        <end position="307"/>
    </location>
</feature>
<feature type="coiled-coil region" evidence="1">
    <location>
        <begin position="1137"/>
        <end position="1164"/>
    </location>
</feature>
<feature type="compositionally biased region" description="Low complexity" evidence="2">
    <location>
        <begin position="33"/>
        <end position="66"/>
    </location>
</feature>
<feature type="compositionally biased region" description="Low complexity" evidence="2">
    <location>
        <begin position="282"/>
        <end position="297"/>
    </location>
</feature>
<dbReference type="InterPro" id="IPR001943">
    <property type="entry name" value="UVR_dom"/>
</dbReference>
<dbReference type="InterPro" id="IPR026081">
    <property type="entry name" value="DISC1"/>
</dbReference>
<feature type="compositionally biased region" description="Low complexity" evidence="2">
    <location>
        <begin position="358"/>
        <end position="372"/>
    </location>
</feature>
<feature type="compositionally biased region" description="Basic residues" evidence="2">
    <location>
        <begin position="269"/>
        <end position="279"/>
    </location>
</feature>
<evidence type="ECO:0000259" key="3">
    <source>
        <dbReference type="PROSITE" id="PS50151"/>
    </source>
</evidence>
<feature type="region of interest" description="Disordered" evidence="2">
    <location>
        <begin position="141"/>
        <end position="554"/>
    </location>
</feature>
<keyword evidence="5" id="KW-1185">Reference proteome</keyword>
<feature type="region of interest" description="Disordered" evidence="2">
    <location>
        <begin position="1250"/>
        <end position="1346"/>
    </location>
</feature>
<feature type="region of interest" description="Disordered" evidence="2">
    <location>
        <begin position="1"/>
        <end position="66"/>
    </location>
</feature>
<evidence type="ECO:0000256" key="1">
    <source>
        <dbReference type="SAM" id="Coils"/>
    </source>
</evidence>
<accession>A0AAD3HC40</accession>
<evidence type="ECO:0000256" key="2">
    <source>
        <dbReference type="SAM" id="MobiDB-lite"/>
    </source>
</evidence>
<dbReference type="GO" id="GO:0005815">
    <property type="term" value="C:microtubule organizing center"/>
    <property type="evidence" value="ECO:0007669"/>
    <property type="project" value="TreeGrafter"/>
</dbReference>
<feature type="compositionally biased region" description="Acidic residues" evidence="2">
    <location>
        <begin position="1324"/>
        <end position="1346"/>
    </location>
</feature>
<feature type="coiled-coil region" evidence="1">
    <location>
        <begin position="718"/>
        <end position="837"/>
    </location>
</feature>
<feature type="compositionally biased region" description="Polar residues" evidence="2">
    <location>
        <begin position="436"/>
        <end position="446"/>
    </location>
</feature>
<feature type="domain" description="UVR" evidence="3">
    <location>
        <begin position="1212"/>
        <end position="1247"/>
    </location>
</feature>
<dbReference type="GO" id="GO:0005874">
    <property type="term" value="C:microtubule"/>
    <property type="evidence" value="ECO:0007669"/>
    <property type="project" value="TreeGrafter"/>
</dbReference>
<feature type="region of interest" description="Disordered" evidence="2">
    <location>
        <begin position="1167"/>
        <end position="1199"/>
    </location>
</feature>
<sequence>MFGGLEIKGASDTKKEEEETAPAPVTSGFSFLSSTPAPAPAEETATTESNEEATANESNEAPSMMASGFSFMSSLIPSPIAAGDEETKDAVVEAHEKDEKQESGDLSEAISAVDNDVNEDGNGTTVEAPTTSAFSFMTSTVASTSQTSLTSSTIQKEEETKEEVAEKETVAEPAPVASGFSFMSSPSRTVSETTNEKTMEEPKSEAPAPDTSSSTASMFSMLNLKTEAPPSPKRTISTPAPAADDILSLANPKQPTGSGIVFGGAAKPKTVKKRSRTKKIGAAATSNTPTVSTAPVSSLPPPVPKPAPKLEVEVATTEKDEIQPAPSHEESPMNFQKLSKKADEANARAEEFMKSIESSSGGYSGRYSGTSTQVEEDYGDTSSAAVKSTSPVRKSSDSEDYKKAKAAAQEAMKTNSSSKSRFGGGLMSTFFGKRSATPTPETSTHGVTEKVEEPKVPTYGEARAPSSSSLGGSVSENSESLELQRQRELKEEARRLKEREQERIRLEQERAQAEKERIAFEQQQREEEERKRRVEQQRMEEERKRIEAEEAAKRTPEQVLQNLISEFSIKTQNATLAVSSLRQERAAMMERRTLAEKQERLAAQQISQAEKQLMEAAEQEDFELADQLNAVIEQHKSEQEDAGQILEKIVGLIEDLDYRRLDVVKGVWSCFVNVQNRMEQFLKERESSDITDSTELLKKFESDTKKLAAESERLASYLKNVERDEEFAKEEREELETTIHEQTSGIEELRDSAKEKLDGINLEIEELRRQLEAKEMEAAEVKLELHGHEDSIEQIRNKFSSQLTRLEKKEKAVQESRKEWEEEDNIYKKSREDHEAEVTAHSDALVAHDKLVAHVKEEIKVAESLAKVIAQEVVVEKTDGDASPDDDLLKAQAEVLSLEAVLDEAQQVLSSAKSSIDNLREEINAIDIKLPILEADKKLFASKRDFKAAAKTSKDIKELTSKKERYSEELTGEALEKQEHAQKAVDEAVEALEVKKSSLLELEKESGVKRMVHLVNKIINLEKLREEVCGNGEDDVDGTVKAVGGFVLDAEISALMLEGDELDKKYGGWSDIMIKTLNEGSSHSKSDIDETEDTPVVVDTTVTEEEVAIDKSKVMTEFKELSELVQLSESKLDTAIEEEDYEAAAELNDEIEELKKKMDLLGLTEEEKDSAISGVITDTSQPPEESSGDDHVEDDNVTDEKEVIYSKYISLTKQLAELEEELEAAIEAEDYENAADFNDEIDAVKSSIDSLGLSDEEKEMLKKPDVTSDNIDSEPRVETELNDVDDVSLDPSESNVKNSEDVEINDADNISIELSETEAKESVDAELSEMDDVSIESVDDIGEDDI</sequence>
<dbReference type="EMBL" id="BLLK01000058">
    <property type="protein sequence ID" value="GFH57709.1"/>
    <property type="molecule type" value="Genomic_DNA"/>
</dbReference>